<organism evidence="3 4">
    <name type="scientific">Streptobacillus moniliformis (strain ATCC 14647 / DSM 12112 / NCTC 10651 / 9901)</name>
    <dbReference type="NCBI Taxonomy" id="519441"/>
    <lineage>
        <taxon>Bacteria</taxon>
        <taxon>Fusobacteriati</taxon>
        <taxon>Fusobacteriota</taxon>
        <taxon>Fusobacteriia</taxon>
        <taxon>Fusobacteriales</taxon>
        <taxon>Leptotrichiaceae</taxon>
        <taxon>Streptobacillus</taxon>
    </lineage>
</organism>
<reference evidence="3 4" key="1">
    <citation type="journal article" date="2009" name="Stand. Genomic Sci.">
        <title>Complete genome sequence of Streptobacillus moniliformis type strain (9901T).</title>
        <authorList>
            <person name="Nolan M."/>
            <person name="Gronow S."/>
            <person name="Lapidus A."/>
            <person name="Ivanova N."/>
            <person name="Copeland A."/>
            <person name="Lucas S."/>
            <person name="Del Rio T.G."/>
            <person name="Chen F."/>
            <person name="Tice H."/>
            <person name="Pitluck S."/>
            <person name="Cheng J.F."/>
            <person name="Sims D."/>
            <person name="Meincke L."/>
            <person name="Bruce D."/>
            <person name="Goodwin L."/>
            <person name="Brettin T."/>
            <person name="Han C."/>
            <person name="Detter J.C."/>
            <person name="Ovchinikova G."/>
            <person name="Pati A."/>
            <person name="Mavromatis K."/>
            <person name="Mikhailova N."/>
            <person name="Chen A."/>
            <person name="Palaniappan K."/>
            <person name="Land M."/>
            <person name="Hauser L."/>
            <person name="Chang Y.J."/>
            <person name="Jeffries C.D."/>
            <person name="Rohde M."/>
            <person name="Sproer C."/>
            <person name="Goker M."/>
            <person name="Bristow J."/>
            <person name="Eisen J.A."/>
            <person name="Markowitz V."/>
            <person name="Hugenholtz P."/>
            <person name="Kyrpides N.C."/>
            <person name="Klenk H.P."/>
            <person name="Chain P."/>
        </authorList>
    </citation>
    <scope>NUCLEOTIDE SEQUENCE [LARGE SCALE GENOMIC DNA]</scope>
    <source>
        <strain evidence="4">ATCC 14647 / DSM 12112 / NCTC 10651 / 9901</strain>
    </source>
</reference>
<evidence type="ECO:0000313" key="4">
    <source>
        <dbReference type="Proteomes" id="UP000002072"/>
    </source>
</evidence>
<keyword evidence="4" id="KW-1185">Reference proteome</keyword>
<dbReference type="InterPro" id="IPR003675">
    <property type="entry name" value="Rce1/LyrA-like_dom"/>
</dbReference>
<name>D1AXA2_STRM9</name>
<proteinExistence type="predicted"/>
<dbReference type="KEGG" id="smf:Smon_0447"/>
<evidence type="ECO:0000256" key="1">
    <source>
        <dbReference type="SAM" id="Phobius"/>
    </source>
</evidence>
<gene>
    <name evidence="3" type="ordered locus">Smon_0447</name>
</gene>
<feature type="transmembrane region" description="Helical" evidence="1">
    <location>
        <begin position="252"/>
        <end position="274"/>
    </location>
</feature>
<dbReference type="eggNOG" id="COG1266">
    <property type="taxonomic scope" value="Bacteria"/>
</dbReference>
<keyword evidence="1" id="KW-1133">Transmembrane helix</keyword>
<feature type="transmembrane region" description="Helical" evidence="1">
    <location>
        <begin position="72"/>
        <end position="92"/>
    </location>
</feature>
<evidence type="ECO:0000313" key="3">
    <source>
        <dbReference type="EMBL" id="ACZ00928.1"/>
    </source>
</evidence>
<evidence type="ECO:0000259" key="2">
    <source>
        <dbReference type="Pfam" id="PF02517"/>
    </source>
</evidence>
<feature type="transmembrane region" description="Helical" evidence="1">
    <location>
        <begin position="210"/>
        <end position="232"/>
    </location>
</feature>
<sequence length="279" mass="33579">MILKKDGMNKFIILLSIYFIYGIFKYINYSLIECSKLFYYIYIFRGYLLLSSVVPLYYYFKNIKIKKEAKIFEIYNYFSLLSLMIVIGYIFSNLNILLGLDYKSHYAFVGPVIIWFLFSSFFSSILEELIFRFFLIETLKKRKYKSIIVISSIFFSISHLRLDSWIISFFIGIILAKIYMDFGLRYSILAHIIYNFIYNIPKLFFRTKFYYIISFIVIIILIFSLIISILTYKKYLKKHSYNFLLTYNDIKIFLFENKLSIILIIFISLINIYLGIDLK</sequence>
<dbReference type="Pfam" id="PF02517">
    <property type="entry name" value="Rce1-like"/>
    <property type="match status" value="1"/>
</dbReference>
<keyword evidence="1" id="KW-0472">Membrane</keyword>
<feature type="transmembrane region" description="Helical" evidence="1">
    <location>
        <begin position="147"/>
        <end position="176"/>
    </location>
</feature>
<feature type="transmembrane region" description="Helical" evidence="1">
    <location>
        <begin position="112"/>
        <end position="135"/>
    </location>
</feature>
<dbReference type="GO" id="GO:0080120">
    <property type="term" value="P:CAAX-box protein maturation"/>
    <property type="evidence" value="ECO:0007669"/>
    <property type="project" value="UniProtKB-ARBA"/>
</dbReference>
<dbReference type="GO" id="GO:0004175">
    <property type="term" value="F:endopeptidase activity"/>
    <property type="evidence" value="ECO:0007669"/>
    <property type="project" value="UniProtKB-ARBA"/>
</dbReference>
<dbReference type="AlphaFoldDB" id="D1AXA2"/>
<dbReference type="Proteomes" id="UP000002072">
    <property type="component" value="Chromosome"/>
</dbReference>
<dbReference type="OrthoDB" id="9782250at2"/>
<dbReference type="EMBL" id="CP001779">
    <property type="protein sequence ID" value="ACZ00928.1"/>
    <property type="molecule type" value="Genomic_DNA"/>
</dbReference>
<dbReference type="HOGENOM" id="CLU_942676_0_0_0"/>
<feature type="transmembrane region" description="Helical" evidence="1">
    <location>
        <begin position="37"/>
        <end position="60"/>
    </location>
</feature>
<accession>D1AXA2</accession>
<feature type="transmembrane region" description="Helical" evidence="1">
    <location>
        <begin position="12"/>
        <end position="31"/>
    </location>
</feature>
<protein>
    <submittedName>
        <fullName evidence="3">Abortive infection protein</fullName>
    </submittedName>
</protein>
<feature type="domain" description="CAAX prenyl protease 2/Lysostaphin resistance protein A-like" evidence="2">
    <location>
        <begin position="112"/>
        <end position="197"/>
    </location>
</feature>
<keyword evidence="1" id="KW-0812">Transmembrane</keyword>